<evidence type="ECO:0000256" key="4">
    <source>
        <dbReference type="ARBA" id="ARBA00032089"/>
    </source>
</evidence>
<dbReference type="AlphaFoldDB" id="A0A916VI93"/>
<dbReference type="InterPro" id="IPR042175">
    <property type="entry name" value="Cell/Rod_MreC_2"/>
</dbReference>
<evidence type="ECO:0000256" key="2">
    <source>
        <dbReference type="ARBA" id="ARBA00013855"/>
    </source>
</evidence>
<keyword evidence="9" id="KW-1185">Reference proteome</keyword>
<dbReference type="RefSeq" id="WP_212780771.1">
    <property type="nucleotide sequence ID" value="NZ_BMAY01000006.1"/>
</dbReference>
<comment type="function">
    <text evidence="5">Involved in formation and maintenance of cell shape.</text>
</comment>
<protein>
    <recommendedName>
        <fullName evidence="2 5">Cell shape-determining protein MreC</fullName>
    </recommendedName>
    <alternativeName>
        <fullName evidence="4 5">Cell shape protein MreC</fullName>
    </alternativeName>
</protein>
<dbReference type="Gene3D" id="2.40.10.350">
    <property type="entry name" value="Rod shape-determining protein MreC, domain 2"/>
    <property type="match status" value="1"/>
</dbReference>
<comment type="caution">
    <text evidence="8">The sequence shown here is derived from an EMBL/GenBank/DDBJ whole genome shotgun (WGS) entry which is preliminary data.</text>
</comment>
<dbReference type="NCBIfam" id="TIGR00219">
    <property type="entry name" value="mreC"/>
    <property type="match status" value="1"/>
</dbReference>
<proteinExistence type="inferred from homology"/>
<evidence type="ECO:0000256" key="6">
    <source>
        <dbReference type="SAM" id="Coils"/>
    </source>
</evidence>
<feature type="coiled-coil region" evidence="6">
    <location>
        <begin position="72"/>
        <end position="116"/>
    </location>
</feature>
<comment type="similarity">
    <text evidence="1 5">Belongs to the MreC family.</text>
</comment>
<dbReference type="PIRSF" id="PIRSF038471">
    <property type="entry name" value="MreC"/>
    <property type="match status" value="1"/>
</dbReference>
<dbReference type="Pfam" id="PF04085">
    <property type="entry name" value="MreC"/>
    <property type="match status" value="1"/>
</dbReference>
<organism evidence="8 9">
    <name type="scientific">Lactobacillus corticis</name>
    <dbReference type="NCBI Taxonomy" id="2201249"/>
    <lineage>
        <taxon>Bacteria</taxon>
        <taxon>Bacillati</taxon>
        <taxon>Bacillota</taxon>
        <taxon>Bacilli</taxon>
        <taxon>Lactobacillales</taxon>
        <taxon>Lactobacillaceae</taxon>
        <taxon>Lactobacillus</taxon>
    </lineage>
</organism>
<dbReference type="GO" id="GO:0008360">
    <property type="term" value="P:regulation of cell shape"/>
    <property type="evidence" value="ECO:0007669"/>
    <property type="project" value="UniProtKB-KW"/>
</dbReference>
<name>A0A916VI93_9LACO</name>
<dbReference type="GO" id="GO:0005886">
    <property type="term" value="C:plasma membrane"/>
    <property type="evidence" value="ECO:0007669"/>
    <property type="project" value="TreeGrafter"/>
</dbReference>
<dbReference type="InterPro" id="IPR042177">
    <property type="entry name" value="Cell/Rod_1"/>
</dbReference>
<accession>A0A916VI93</accession>
<evidence type="ECO:0000256" key="1">
    <source>
        <dbReference type="ARBA" id="ARBA00009369"/>
    </source>
</evidence>
<dbReference type="PANTHER" id="PTHR34138:SF1">
    <property type="entry name" value="CELL SHAPE-DETERMINING PROTEIN MREC"/>
    <property type="match status" value="1"/>
</dbReference>
<reference evidence="8" key="1">
    <citation type="submission" date="2020-08" db="EMBL/GenBank/DDBJ databases">
        <title>Taxonomic study for Lactobacillus species isolated from hardwood bark.</title>
        <authorList>
            <person name="Tohno M."/>
            <person name="Tanizawa Y."/>
        </authorList>
    </citation>
    <scope>NUCLEOTIDE SEQUENCE</scope>
    <source>
        <strain evidence="8">B40</strain>
    </source>
</reference>
<dbReference type="PANTHER" id="PTHR34138">
    <property type="entry name" value="CELL SHAPE-DETERMINING PROTEIN MREC"/>
    <property type="match status" value="1"/>
</dbReference>
<evidence type="ECO:0000313" key="9">
    <source>
        <dbReference type="Proteomes" id="UP000677218"/>
    </source>
</evidence>
<evidence type="ECO:0000259" key="7">
    <source>
        <dbReference type="Pfam" id="PF04085"/>
    </source>
</evidence>
<keyword evidence="6" id="KW-0175">Coiled coil</keyword>
<evidence type="ECO:0000313" key="8">
    <source>
        <dbReference type="EMBL" id="GFZ27075.1"/>
    </source>
</evidence>
<dbReference type="InterPro" id="IPR007221">
    <property type="entry name" value="MreC"/>
</dbReference>
<dbReference type="Proteomes" id="UP000677218">
    <property type="component" value="Unassembled WGS sequence"/>
</dbReference>
<evidence type="ECO:0000256" key="5">
    <source>
        <dbReference type="PIRNR" id="PIRNR038471"/>
    </source>
</evidence>
<keyword evidence="3 5" id="KW-0133">Cell shape</keyword>
<dbReference type="Gene3D" id="2.40.10.340">
    <property type="entry name" value="Rod shape-determining protein MreC, domain 1"/>
    <property type="match status" value="1"/>
</dbReference>
<dbReference type="InterPro" id="IPR055342">
    <property type="entry name" value="MreC_beta-barrel_core"/>
</dbReference>
<sequence>MKKFLENKKLLTTFVVILLVLIVLAGTTALRKRRNNPLVIQSFGNDVVSVGANIINFPLKLISNGATSVSDLLKVQEENNRLKKEVDELGQTQAENKALQAENKELKSTLKLKQTLTNYSQVTASVISRSTDTWSDLLVINKGKTSGIKKNMAVMSGGGVIGRIVEVNAATSKVELITTSDTSANRFAVEATAKNGKTVHGIISVDSSSQLSFTQVVDSRKLTKGTKVYTSGMGGNSPKGLLVGTVSTTTKDSYGLSDVIRINPAGNLDNPTIVTVIERKVS</sequence>
<feature type="domain" description="Rod shape-determining protein MreC beta-barrel core" evidence="7">
    <location>
        <begin position="126"/>
        <end position="278"/>
    </location>
</feature>
<dbReference type="EMBL" id="BMAY01000006">
    <property type="protein sequence ID" value="GFZ27075.1"/>
    <property type="molecule type" value="Genomic_DNA"/>
</dbReference>
<evidence type="ECO:0000256" key="3">
    <source>
        <dbReference type="ARBA" id="ARBA00022960"/>
    </source>
</evidence>
<gene>
    <name evidence="8" type="primary">mreC</name>
    <name evidence="8" type="ORF">LCB40_09550</name>
</gene>